<organism evidence="2">
    <name type="scientific">Eremomyces bilateralis CBS 781.70</name>
    <dbReference type="NCBI Taxonomy" id="1392243"/>
    <lineage>
        <taxon>Eukaryota</taxon>
        <taxon>Fungi</taxon>
        <taxon>Dikarya</taxon>
        <taxon>Ascomycota</taxon>
        <taxon>Pezizomycotina</taxon>
        <taxon>Dothideomycetes</taxon>
        <taxon>Dothideomycetes incertae sedis</taxon>
        <taxon>Eremomycetales</taxon>
        <taxon>Eremomycetaceae</taxon>
        <taxon>Eremomyces</taxon>
    </lineage>
</organism>
<dbReference type="RefSeq" id="XP_033537283.1">
    <property type="nucleotide sequence ID" value="XM_033682252.1"/>
</dbReference>
<proteinExistence type="predicted"/>
<dbReference type="GeneID" id="54422822"/>
<dbReference type="SUPFAM" id="SSF53474">
    <property type="entry name" value="alpha/beta-Hydrolases"/>
    <property type="match status" value="1"/>
</dbReference>
<dbReference type="EMBL" id="ML975151">
    <property type="protein sequence ID" value="KAF1815652.1"/>
    <property type="molecule type" value="Genomic_DNA"/>
</dbReference>
<reference evidence="4" key="2">
    <citation type="submission" date="2020-04" db="EMBL/GenBank/DDBJ databases">
        <authorList>
            <consortium name="NCBI Genome Project"/>
        </authorList>
    </citation>
    <scope>NUCLEOTIDE SEQUENCE</scope>
    <source>
        <strain evidence="4">CBS 781.70</strain>
    </source>
</reference>
<dbReference type="GO" id="GO:0016787">
    <property type="term" value="F:hydrolase activity"/>
    <property type="evidence" value="ECO:0007669"/>
    <property type="project" value="UniProtKB-KW"/>
</dbReference>
<dbReference type="Gene3D" id="3.40.50.1820">
    <property type="entry name" value="alpha/beta hydrolase"/>
    <property type="match status" value="1"/>
</dbReference>
<evidence type="ECO:0000313" key="2">
    <source>
        <dbReference type="EMBL" id="KAF1815652.1"/>
    </source>
</evidence>
<keyword evidence="3" id="KW-1185">Reference proteome</keyword>
<accession>A0A6G1GCD4</accession>
<feature type="domain" description="AB hydrolase-1" evidence="1">
    <location>
        <begin position="42"/>
        <end position="267"/>
    </location>
</feature>
<dbReference type="AlphaFoldDB" id="A0A6G1GCD4"/>
<reference evidence="4" key="3">
    <citation type="submission" date="2025-04" db="UniProtKB">
        <authorList>
            <consortium name="RefSeq"/>
        </authorList>
    </citation>
    <scope>IDENTIFICATION</scope>
    <source>
        <strain evidence="4">CBS 781.70</strain>
    </source>
</reference>
<sequence>MPAQKLLSPVLKKGYVDTSHGQIHYRYIFPSTQTTIQKEPIIFLHKSASSSASYELLMQYYASQGYACYAPDMPGFGGSFDPSKAAIAEIEEQGTVWYSATFMQAFEALGLAGNGCTTPCHIIGHHSGAVLAVEFAARYPEFVATICLVGPTVMSVEERAAMKEIFFKPFNEPARDGSHLLKTWEYLGNMGVGEDITLWQREAVDHIRAWKGRMLIYGAVWAQKSEDLYKQVSCPILLMCARDDVLWRYFGHVHGLREGVQAIEITGGNFEPDRDVEGIAKALSPFLTKYQ</sequence>
<dbReference type="PANTHER" id="PTHR43689">
    <property type="entry name" value="HYDROLASE"/>
    <property type="match status" value="1"/>
</dbReference>
<dbReference type="Proteomes" id="UP000504638">
    <property type="component" value="Unplaced"/>
</dbReference>
<dbReference type="InterPro" id="IPR029058">
    <property type="entry name" value="AB_hydrolase_fold"/>
</dbReference>
<dbReference type="Pfam" id="PF12697">
    <property type="entry name" value="Abhydrolase_6"/>
    <property type="match status" value="1"/>
</dbReference>
<evidence type="ECO:0000313" key="3">
    <source>
        <dbReference type="Proteomes" id="UP000504638"/>
    </source>
</evidence>
<keyword evidence="2" id="KW-0378">Hydrolase</keyword>
<dbReference type="OrthoDB" id="408373at2759"/>
<name>A0A6G1GCD4_9PEZI</name>
<reference evidence="2 4" key="1">
    <citation type="submission" date="2020-01" db="EMBL/GenBank/DDBJ databases">
        <authorList>
            <consortium name="DOE Joint Genome Institute"/>
            <person name="Haridas S."/>
            <person name="Albert R."/>
            <person name="Binder M."/>
            <person name="Bloem J."/>
            <person name="Labutti K."/>
            <person name="Salamov A."/>
            <person name="Andreopoulos B."/>
            <person name="Baker S.E."/>
            <person name="Barry K."/>
            <person name="Bills G."/>
            <person name="Bluhm B.H."/>
            <person name="Cannon C."/>
            <person name="Castanera R."/>
            <person name="Culley D.E."/>
            <person name="Daum C."/>
            <person name="Ezra D."/>
            <person name="Gonzalez J.B."/>
            <person name="Henrissat B."/>
            <person name="Kuo A."/>
            <person name="Liang C."/>
            <person name="Lipzen A."/>
            <person name="Lutzoni F."/>
            <person name="Magnuson J."/>
            <person name="Mondo S."/>
            <person name="Nolan M."/>
            <person name="Ohm R."/>
            <person name="Pangilinan J."/>
            <person name="Park H.-J."/>
            <person name="Ramirez L."/>
            <person name="Alfaro M."/>
            <person name="Sun H."/>
            <person name="Tritt A."/>
            <person name="Yoshinaga Y."/>
            <person name="Zwiers L.-H."/>
            <person name="Turgeon B.G."/>
            <person name="Goodwin S.B."/>
            <person name="Spatafora J.W."/>
            <person name="Crous P.W."/>
            <person name="Grigoriev I.V."/>
        </authorList>
    </citation>
    <scope>NUCLEOTIDE SEQUENCE</scope>
    <source>
        <strain evidence="2 4">CBS 781.70</strain>
    </source>
</reference>
<protein>
    <submittedName>
        <fullName evidence="2 4">Alpha/beta-hydrolase</fullName>
    </submittedName>
</protein>
<dbReference type="InterPro" id="IPR000073">
    <property type="entry name" value="AB_hydrolase_1"/>
</dbReference>
<dbReference type="PANTHER" id="PTHR43689:SF8">
    <property type="entry name" value="ALPHA_BETA-HYDROLASES SUPERFAMILY PROTEIN"/>
    <property type="match status" value="1"/>
</dbReference>
<evidence type="ECO:0000259" key="1">
    <source>
        <dbReference type="Pfam" id="PF12697"/>
    </source>
</evidence>
<gene>
    <name evidence="2 4" type="ORF">P152DRAFT_496286</name>
</gene>
<evidence type="ECO:0000313" key="4">
    <source>
        <dbReference type="RefSeq" id="XP_033537283.1"/>
    </source>
</evidence>